<dbReference type="GO" id="GO:0045892">
    <property type="term" value="P:negative regulation of DNA-templated transcription"/>
    <property type="evidence" value="ECO:0007669"/>
    <property type="project" value="InterPro"/>
</dbReference>
<dbReference type="InterPro" id="IPR036390">
    <property type="entry name" value="WH_DNA-bd_sf"/>
</dbReference>
<evidence type="ECO:0000313" key="6">
    <source>
        <dbReference type="Proteomes" id="UP000033854"/>
    </source>
</evidence>
<dbReference type="SUPFAM" id="SSF46785">
    <property type="entry name" value="Winged helix' DNA-binding domain"/>
    <property type="match status" value="1"/>
</dbReference>
<name>A0A0G1C019_9BACT</name>
<dbReference type="Proteomes" id="UP000033854">
    <property type="component" value="Unassembled WGS sequence"/>
</dbReference>
<keyword evidence="4" id="KW-0804">Transcription</keyword>
<dbReference type="InterPro" id="IPR005650">
    <property type="entry name" value="BlaI_family"/>
</dbReference>
<dbReference type="InterPro" id="IPR036388">
    <property type="entry name" value="WH-like_DNA-bd_sf"/>
</dbReference>
<sequence>MESKLFGCLEQQIIDVLWQEKKPLKPLDVLKQLKGDYAYTTVMTVLKRMSDKKVLTREMVGKAYVYSPVSNKEVYIKKSLKNLYGNLMDTYGELAISQFVDMVKNDREDMNLLKRFIDSSKKAK</sequence>
<evidence type="ECO:0000256" key="2">
    <source>
        <dbReference type="ARBA" id="ARBA00023015"/>
    </source>
</evidence>
<evidence type="ECO:0000256" key="3">
    <source>
        <dbReference type="ARBA" id="ARBA00023125"/>
    </source>
</evidence>
<evidence type="ECO:0000256" key="4">
    <source>
        <dbReference type="ARBA" id="ARBA00023163"/>
    </source>
</evidence>
<comment type="caution">
    <text evidence="5">The sequence shown here is derived from an EMBL/GenBank/DDBJ whole genome shotgun (WGS) entry which is preliminary data.</text>
</comment>
<evidence type="ECO:0000313" key="5">
    <source>
        <dbReference type="EMBL" id="KKS43008.1"/>
    </source>
</evidence>
<dbReference type="Gene3D" id="1.10.10.10">
    <property type="entry name" value="Winged helix-like DNA-binding domain superfamily/Winged helix DNA-binding domain"/>
    <property type="match status" value="1"/>
</dbReference>
<dbReference type="GO" id="GO:0003677">
    <property type="term" value="F:DNA binding"/>
    <property type="evidence" value="ECO:0007669"/>
    <property type="project" value="UniProtKB-KW"/>
</dbReference>
<dbReference type="PIRSF" id="PIRSF019455">
    <property type="entry name" value="CopR_AtkY"/>
    <property type="match status" value="1"/>
</dbReference>
<keyword evidence="3" id="KW-0238">DNA-binding</keyword>
<dbReference type="Pfam" id="PF03965">
    <property type="entry name" value="Penicillinase_R"/>
    <property type="match status" value="1"/>
</dbReference>
<evidence type="ECO:0000256" key="1">
    <source>
        <dbReference type="ARBA" id="ARBA00011046"/>
    </source>
</evidence>
<comment type="similarity">
    <text evidence="1">Belongs to the BlaI transcriptional regulatory family.</text>
</comment>
<keyword evidence="2" id="KW-0805">Transcription regulation</keyword>
<dbReference type="EMBL" id="LCDA01000003">
    <property type="protein sequence ID" value="KKS43008.1"/>
    <property type="molecule type" value="Genomic_DNA"/>
</dbReference>
<protein>
    <submittedName>
        <fullName evidence="5">Penicillinase repressor</fullName>
    </submittedName>
</protein>
<organism evidence="5 6">
    <name type="scientific">Candidatus Collierbacteria bacterium GW2011_GWA2_42_17</name>
    <dbReference type="NCBI Taxonomy" id="1618378"/>
    <lineage>
        <taxon>Bacteria</taxon>
        <taxon>Candidatus Collieribacteriota</taxon>
    </lineage>
</organism>
<reference evidence="5 6" key="1">
    <citation type="journal article" date="2015" name="Nature">
        <title>rRNA introns, odd ribosomes, and small enigmatic genomes across a large radiation of phyla.</title>
        <authorList>
            <person name="Brown C.T."/>
            <person name="Hug L.A."/>
            <person name="Thomas B.C."/>
            <person name="Sharon I."/>
            <person name="Castelle C.J."/>
            <person name="Singh A."/>
            <person name="Wilkins M.J."/>
            <person name="Williams K.H."/>
            <person name="Banfield J.F."/>
        </authorList>
    </citation>
    <scope>NUCLEOTIDE SEQUENCE [LARGE SCALE GENOMIC DNA]</scope>
</reference>
<gene>
    <name evidence="5" type="ORF">UV06_C0003G0009</name>
</gene>
<proteinExistence type="inferred from homology"/>
<accession>A0A0G1C019</accession>
<dbReference type="AlphaFoldDB" id="A0A0G1C019"/>